<proteinExistence type="predicted"/>
<dbReference type="Proteomes" id="UP001152797">
    <property type="component" value="Unassembled WGS sequence"/>
</dbReference>
<accession>A0A9P1FM04</accession>
<evidence type="ECO:0000256" key="1">
    <source>
        <dbReference type="SAM" id="SignalP"/>
    </source>
</evidence>
<feature type="signal peptide" evidence="1">
    <location>
        <begin position="1"/>
        <end position="25"/>
    </location>
</feature>
<evidence type="ECO:0000313" key="3">
    <source>
        <dbReference type="EMBL" id="CAL4769546.1"/>
    </source>
</evidence>
<dbReference type="EMBL" id="CAMXCT020000695">
    <property type="protein sequence ID" value="CAL1135609.1"/>
    <property type="molecule type" value="Genomic_DNA"/>
</dbReference>
<reference evidence="3 4" key="2">
    <citation type="submission" date="2024-05" db="EMBL/GenBank/DDBJ databases">
        <authorList>
            <person name="Chen Y."/>
            <person name="Shah S."/>
            <person name="Dougan E. K."/>
            <person name="Thang M."/>
            <person name="Chan C."/>
        </authorList>
    </citation>
    <scope>NUCLEOTIDE SEQUENCE [LARGE SCALE GENOMIC DNA]</scope>
</reference>
<name>A0A9P1FM04_9DINO</name>
<gene>
    <name evidence="2" type="ORF">C1SCF055_LOCUS9955</name>
</gene>
<keyword evidence="1" id="KW-0732">Signal</keyword>
<evidence type="ECO:0000313" key="4">
    <source>
        <dbReference type="Proteomes" id="UP001152797"/>
    </source>
</evidence>
<dbReference type="OrthoDB" id="415611at2759"/>
<feature type="chain" id="PRO_5043272126" evidence="1">
    <location>
        <begin position="26"/>
        <end position="261"/>
    </location>
</feature>
<reference evidence="2" key="1">
    <citation type="submission" date="2022-10" db="EMBL/GenBank/DDBJ databases">
        <authorList>
            <person name="Chen Y."/>
            <person name="Dougan E. K."/>
            <person name="Chan C."/>
            <person name="Rhodes N."/>
            <person name="Thang M."/>
        </authorList>
    </citation>
    <scope>NUCLEOTIDE SEQUENCE</scope>
</reference>
<comment type="caution">
    <text evidence="2">The sequence shown here is derived from an EMBL/GenBank/DDBJ whole genome shotgun (WGS) entry which is preliminary data.</text>
</comment>
<sequence>MSASHGVSMMRLCVACYFWISGGLAASSRPGVVNAQHPDPSFVANLVAYHTEVLETAVAQLSSGKPFTDWIFDDDTADFPKTVALEEKAQVQHSLKKALQSLVTCVERLSLGKALADHVFQTDSGQLLEPKIPTRSASMPSRQSRHAMSSRYAAKVAALEPRQVSVLLEKENEMLAMGISKLSAGKPLADYIFGMDTGELPRQVPSEMYLQWLIEDQSLAQHTLNATNAMLARAVSSLSAGKALADAVFGSDTSHLISPSP</sequence>
<evidence type="ECO:0000313" key="2">
    <source>
        <dbReference type="EMBL" id="CAI3982234.1"/>
    </source>
</evidence>
<keyword evidence="4" id="KW-1185">Reference proteome</keyword>
<protein>
    <submittedName>
        <fullName evidence="3">GTPase Der</fullName>
    </submittedName>
</protein>
<dbReference type="EMBL" id="CAMXCT010000695">
    <property type="protein sequence ID" value="CAI3982234.1"/>
    <property type="molecule type" value="Genomic_DNA"/>
</dbReference>
<dbReference type="AlphaFoldDB" id="A0A9P1FM04"/>
<organism evidence="2">
    <name type="scientific">Cladocopium goreaui</name>
    <dbReference type="NCBI Taxonomy" id="2562237"/>
    <lineage>
        <taxon>Eukaryota</taxon>
        <taxon>Sar</taxon>
        <taxon>Alveolata</taxon>
        <taxon>Dinophyceae</taxon>
        <taxon>Suessiales</taxon>
        <taxon>Symbiodiniaceae</taxon>
        <taxon>Cladocopium</taxon>
    </lineage>
</organism>
<dbReference type="EMBL" id="CAMXCT030000695">
    <property type="protein sequence ID" value="CAL4769546.1"/>
    <property type="molecule type" value="Genomic_DNA"/>
</dbReference>